<dbReference type="GO" id="GO:0016491">
    <property type="term" value="F:oxidoreductase activity"/>
    <property type="evidence" value="ECO:0007669"/>
    <property type="project" value="UniProtKB-KW"/>
</dbReference>
<feature type="domain" description="Plastocyanin-like" evidence="4">
    <location>
        <begin position="368"/>
        <end position="460"/>
    </location>
</feature>
<dbReference type="RefSeq" id="WP_085804425.1">
    <property type="nucleotide sequence ID" value="NZ_FWFX01000002.1"/>
</dbReference>
<sequence length="461" mass="50653">MKRRSFLLGSAAIAGTACLARASQGAATSIAHDLTIQPASYQFGAEPTQDLVSLSPDAPPPVIYGRQGVPLRLAVKNTLHDYTAMHWHGMRIENQMDGVPYLTQLPIGQDETFVYEFTPPDAGTYWYHPHCMTMSQMAHGLTGALIIEEANDPEFDADQVVNLRDFRINDDGSLLPSYTARGAARAGTFGNVQTANWQHSPSYDHPCGGLIRLRVLNTDTTRIYKLHLDTTDARIVAWDGHPVNIDLKLPSPDDPMLLGPGQRVDFAIKMPTREGQFVSLLAKFPGAPARAMTQLRSVGVDLKRDLHDLPALPQNPLAIPDLGAAQIHEFIFGWSPEGTAPNDGYCGSLGYTFWSINRTPWLGDAVEGTGPLATLDYGRSYILRLRNESPNLHPIHLHGLAFVPLRSNLRNLPPLFTDTLLLLKDEVVDIALVADNPGDWAFHCHVIEHQKTGLAGYIRVA</sequence>
<dbReference type="Pfam" id="PF07732">
    <property type="entry name" value="Cu-oxidase_3"/>
    <property type="match status" value="1"/>
</dbReference>
<dbReference type="CDD" id="cd13906">
    <property type="entry name" value="CuRO_3_CumA_like"/>
    <property type="match status" value="1"/>
</dbReference>
<feature type="chain" id="PRO_5012214179" evidence="3">
    <location>
        <begin position="23"/>
        <end position="461"/>
    </location>
</feature>
<dbReference type="Proteomes" id="UP000193061">
    <property type="component" value="Unassembled WGS sequence"/>
</dbReference>
<evidence type="ECO:0000313" key="6">
    <source>
        <dbReference type="EMBL" id="SLN22889.1"/>
    </source>
</evidence>
<dbReference type="PROSITE" id="PS51257">
    <property type="entry name" value="PROKAR_LIPOPROTEIN"/>
    <property type="match status" value="1"/>
</dbReference>
<dbReference type="EMBL" id="FWFX01000002">
    <property type="protein sequence ID" value="SLN22889.1"/>
    <property type="molecule type" value="Genomic_DNA"/>
</dbReference>
<dbReference type="InterPro" id="IPR011706">
    <property type="entry name" value="Cu-oxidase_C"/>
</dbReference>
<dbReference type="Gene3D" id="2.60.40.420">
    <property type="entry name" value="Cupredoxins - blue copper proteins"/>
    <property type="match status" value="3"/>
</dbReference>
<dbReference type="GO" id="GO:0005507">
    <property type="term" value="F:copper ion binding"/>
    <property type="evidence" value="ECO:0007669"/>
    <property type="project" value="InterPro"/>
</dbReference>
<dbReference type="GO" id="GO:0030288">
    <property type="term" value="C:outer membrane-bounded periplasmic space"/>
    <property type="evidence" value="ECO:0007669"/>
    <property type="project" value="TreeGrafter"/>
</dbReference>
<evidence type="ECO:0000313" key="7">
    <source>
        <dbReference type="Proteomes" id="UP000193061"/>
    </source>
</evidence>
<reference evidence="6 7" key="1">
    <citation type="submission" date="2017-03" db="EMBL/GenBank/DDBJ databases">
        <authorList>
            <person name="Afonso C.L."/>
            <person name="Miller P.J."/>
            <person name="Scott M.A."/>
            <person name="Spackman E."/>
            <person name="Goraichik I."/>
            <person name="Dimitrov K.M."/>
            <person name="Suarez D.L."/>
            <person name="Swayne D.E."/>
        </authorList>
    </citation>
    <scope>NUCLEOTIDE SEQUENCE [LARGE SCALE GENOMIC DNA]</scope>
    <source>
        <strain evidence="6 7">CECT 7450</strain>
    </source>
</reference>
<evidence type="ECO:0000256" key="2">
    <source>
        <dbReference type="ARBA" id="ARBA00023002"/>
    </source>
</evidence>
<evidence type="ECO:0000256" key="1">
    <source>
        <dbReference type="ARBA" id="ARBA00022723"/>
    </source>
</evidence>
<dbReference type="AlphaFoldDB" id="A0A1X6YIR9"/>
<evidence type="ECO:0000256" key="3">
    <source>
        <dbReference type="SAM" id="SignalP"/>
    </source>
</evidence>
<dbReference type="OrthoDB" id="9757546at2"/>
<organism evidence="6 7">
    <name type="scientific">Roseovarius albus</name>
    <dbReference type="NCBI Taxonomy" id="1247867"/>
    <lineage>
        <taxon>Bacteria</taxon>
        <taxon>Pseudomonadati</taxon>
        <taxon>Pseudomonadota</taxon>
        <taxon>Alphaproteobacteria</taxon>
        <taxon>Rhodobacterales</taxon>
        <taxon>Roseobacteraceae</taxon>
        <taxon>Roseovarius</taxon>
    </lineage>
</organism>
<keyword evidence="2" id="KW-0560">Oxidoreductase</keyword>
<dbReference type="PANTHER" id="PTHR11709">
    <property type="entry name" value="MULTI-COPPER OXIDASE"/>
    <property type="match status" value="1"/>
</dbReference>
<dbReference type="InterPro" id="IPR002355">
    <property type="entry name" value="Cu_oxidase_Cu_BS"/>
</dbReference>
<dbReference type="PANTHER" id="PTHR11709:SF2">
    <property type="entry name" value="MULTICOPPER OXIDASE LPR1"/>
    <property type="match status" value="1"/>
</dbReference>
<proteinExistence type="predicted"/>
<dbReference type="InterPro" id="IPR033138">
    <property type="entry name" value="Cu_oxidase_CS"/>
</dbReference>
<evidence type="ECO:0000259" key="5">
    <source>
        <dbReference type="Pfam" id="PF07732"/>
    </source>
</evidence>
<feature type="signal peptide" evidence="3">
    <location>
        <begin position="1"/>
        <end position="22"/>
    </location>
</feature>
<accession>A0A1X6YIR9</accession>
<keyword evidence="7" id="KW-1185">Reference proteome</keyword>
<dbReference type="SUPFAM" id="SSF49503">
    <property type="entry name" value="Cupredoxins"/>
    <property type="match status" value="3"/>
</dbReference>
<dbReference type="InterPro" id="IPR008972">
    <property type="entry name" value="Cupredoxin"/>
</dbReference>
<keyword evidence="3" id="KW-0732">Signal</keyword>
<dbReference type="InterPro" id="IPR045087">
    <property type="entry name" value="Cu-oxidase_fam"/>
</dbReference>
<name>A0A1X6YIR9_9RHOB</name>
<protein>
    <submittedName>
        <fullName evidence="6">Copper resistance protein A</fullName>
    </submittedName>
</protein>
<dbReference type="PROSITE" id="PS00079">
    <property type="entry name" value="MULTICOPPER_OXIDASE1"/>
    <property type="match status" value="1"/>
</dbReference>
<gene>
    <name evidence="6" type="primary">copA_2</name>
    <name evidence="6" type="ORF">ROA7450_00887</name>
</gene>
<dbReference type="PROSITE" id="PS00080">
    <property type="entry name" value="MULTICOPPER_OXIDASE2"/>
    <property type="match status" value="1"/>
</dbReference>
<evidence type="ECO:0000259" key="4">
    <source>
        <dbReference type="Pfam" id="PF07731"/>
    </source>
</evidence>
<keyword evidence="1" id="KW-0479">Metal-binding</keyword>
<feature type="domain" description="Plastocyanin-like" evidence="5">
    <location>
        <begin position="37"/>
        <end position="151"/>
    </location>
</feature>
<dbReference type="Pfam" id="PF07731">
    <property type="entry name" value="Cu-oxidase_2"/>
    <property type="match status" value="1"/>
</dbReference>
<dbReference type="InterPro" id="IPR011707">
    <property type="entry name" value="Cu-oxidase-like_N"/>
</dbReference>